<sequence>MLRRLSSMPKKNTQVKMKNLTKGDLVNIFWRNTLGLQLGWNYPRMQGLGYAYTVMPALKRLYKNKKDKMKQALKLEMEFFNTTPQMSHLIVGADVALQDELGMDDNNEKAIAGLKTGLMGPFAGVGDTVFVAIYNAIIYSITAYLALSGQPLGLLIPVIGCLAITWIRWKFFNIGLSQGQKLAFAFSDKMNMLTEGASVLGLTVVGGMIPALINYKVDLTYKVGKVTMSVQSMLDKIMPALLPLAIALFSYWILGKKHMNSTRLIFVLIGLGMILGNLQPICNWIGSIF</sequence>
<dbReference type="PANTHER" id="PTHR32502:SF26">
    <property type="entry name" value="PHOSPHOTRANSFERASE SYSTEM SUGAR-SPECIFIC EIID COMPONENT"/>
    <property type="match status" value="1"/>
</dbReference>
<feature type="transmembrane region" description="Helical" evidence="1">
    <location>
        <begin position="192"/>
        <end position="217"/>
    </location>
</feature>
<feature type="transmembrane region" description="Helical" evidence="1">
    <location>
        <begin position="122"/>
        <end position="146"/>
    </location>
</feature>
<organism evidence="2 3">
    <name type="scientific">Lactobacillus gasseri SV-16A-US</name>
    <dbReference type="NCBI Taxonomy" id="575604"/>
    <lineage>
        <taxon>Bacteria</taxon>
        <taxon>Bacillati</taxon>
        <taxon>Bacillota</taxon>
        <taxon>Bacilli</taxon>
        <taxon>Lactobacillales</taxon>
        <taxon>Lactobacillaceae</taxon>
        <taxon>Lactobacillus</taxon>
    </lineage>
</organism>
<evidence type="ECO:0000256" key="1">
    <source>
        <dbReference type="SAM" id="Phobius"/>
    </source>
</evidence>
<dbReference type="PROSITE" id="PS51108">
    <property type="entry name" value="PTS_EIID"/>
    <property type="match status" value="1"/>
</dbReference>
<feature type="transmembrane region" description="Helical" evidence="1">
    <location>
        <begin position="266"/>
        <end position="286"/>
    </location>
</feature>
<proteinExistence type="predicted"/>
<feature type="transmembrane region" description="Helical" evidence="1">
    <location>
        <begin position="152"/>
        <end position="171"/>
    </location>
</feature>
<dbReference type="Pfam" id="PF03613">
    <property type="entry name" value="EIID-AGA"/>
    <property type="match status" value="1"/>
</dbReference>
<dbReference type="EMBL" id="KN050675">
    <property type="protein sequence ID" value="KFL97116.1"/>
    <property type="molecule type" value="Genomic_DNA"/>
</dbReference>
<evidence type="ECO:0000313" key="2">
    <source>
        <dbReference type="EMBL" id="KFL97116.1"/>
    </source>
</evidence>
<dbReference type="PANTHER" id="PTHR32502">
    <property type="entry name" value="N-ACETYLGALACTOSAMINE PERMEASE II COMPONENT-RELATED"/>
    <property type="match status" value="1"/>
</dbReference>
<keyword evidence="1" id="KW-0472">Membrane</keyword>
<dbReference type="Proteomes" id="UP000030761">
    <property type="component" value="Unassembled WGS sequence"/>
</dbReference>
<reference evidence="2 3" key="1">
    <citation type="submission" date="2010-03" db="EMBL/GenBank/DDBJ databases">
        <title>The Genome Sequence of Lactobacillus gasseri strain SV-16A-US.</title>
        <authorList>
            <consortium name="The Broad Institute Genome Sequencing Platform"/>
            <person name="Ward D."/>
            <person name="Earl A."/>
            <person name="Feldgarden M."/>
            <person name="Gevers D."/>
            <person name="Young S.K."/>
            <person name="Zeng Q."/>
            <person name="Koehrsen M."/>
            <person name="Alvarado L."/>
            <person name="Berlin A."/>
            <person name="Bochicchio J."/>
            <person name="Borenstein D."/>
            <person name="Chapman S.B."/>
            <person name="Chen Z."/>
            <person name="Engels R."/>
            <person name="Freedman E."/>
            <person name="Gellesch M."/>
            <person name="Goldberg J."/>
            <person name="Griggs A."/>
            <person name="Gujja S."/>
            <person name="Heilman E."/>
            <person name="Heiman D."/>
            <person name="Hepburn T."/>
            <person name="Howarth C."/>
            <person name="Jen D."/>
            <person name="Larson L."/>
            <person name="Mehta T."/>
            <person name="Park D."/>
            <person name="Pearson M."/>
            <person name="Roberts A."/>
            <person name="Saif S."/>
            <person name="Shea T."/>
            <person name="Shenoy N."/>
            <person name="Sisk P."/>
            <person name="Stolte C."/>
            <person name="Sykes S."/>
            <person name="Thomson T."/>
            <person name="Walk T."/>
            <person name="White J."/>
            <person name="Yandava C."/>
            <person name="Liu Y."/>
            <person name="Xu Q."/>
            <person name="Haas B."/>
            <person name="Nusbaum C."/>
            <person name="Birren B."/>
        </authorList>
    </citation>
    <scope>NUCLEOTIDE SEQUENCE [LARGE SCALE GENOMIC DNA]</scope>
    <source>
        <strain evidence="2 3">SV-16A-US</strain>
    </source>
</reference>
<name>A0AB34NZM1_LACGS</name>
<evidence type="ECO:0000313" key="3">
    <source>
        <dbReference type="Proteomes" id="UP000030761"/>
    </source>
</evidence>
<dbReference type="GO" id="GO:0005886">
    <property type="term" value="C:plasma membrane"/>
    <property type="evidence" value="ECO:0007669"/>
    <property type="project" value="TreeGrafter"/>
</dbReference>
<dbReference type="GO" id="GO:0009401">
    <property type="term" value="P:phosphoenolpyruvate-dependent sugar phosphotransferase system"/>
    <property type="evidence" value="ECO:0007669"/>
    <property type="project" value="InterPro"/>
</dbReference>
<gene>
    <name evidence="2" type="ORF">HMPREF5175_01594</name>
</gene>
<feature type="transmembrane region" description="Helical" evidence="1">
    <location>
        <begin position="237"/>
        <end position="254"/>
    </location>
</feature>
<dbReference type="InterPro" id="IPR004704">
    <property type="entry name" value="PTS_IID_man"/>
</dbReference>
<keyword evidence="1" id="KW-1133">Transmembrane helix</keyword>
<keyword evidence="1" id="KW-0812">Transmembrane</keyword>
<dbReference type="InterPro" id="IPR050303">
    <property type="entry name" value="GatZ_KbaZ_carbometab"/>
</dbReference>
<dbReference type="AlphaFoldDB" id="A0AB34NZM1"/>
<protein>
    <submittedName>
        <fullName evidence="2">PTS system, IID component</fullName>
    </submittedName>
</protein>
<accession>A0AB34NZM1</accession>